<evidence type="ECO:0008006" key="3">
    <source>
        <dbReference type="Google" id="ProtNLM"/>
    </source>
</evidence>
<gene>
    <name evidence="1" type="ORF">OC929_13880</name>
</gene>
<dbReference type="Proteomes" id="UP001139994">
    <property type="component" value="Unassembled WGS sequence"/>
</dbReference>
<protein>
    <recommendedName>
        <fullName evidence="3">MarR family transcriptional regulator</fullName>
    </recommendedName>
</protein>
<keyword evidence="2" id="KW-1185">Reference proteome</keyword>
<reference evidence="1" key="1">
    <citation type="journal article" date="2022" name="Microbiol. Spectr.">
        <title>An Nuclear Magnetic Resonance Fingerprint Matching Approach for the Identification and Structural Re-Evaluation of Pseudomonas Lipopeptides.</title>
        <authorList>
            <person name="De Roo V."/>
            <person name="Verleysen Y."/>
            <person name="Kovacs B."/>
            <person name="De Vleeschouwer M."/>
            <person name="Muangkaew P."/>
            <person name="Girard L."/>
            <person name="Hofte M."/>
            <person name="De Mot R."/>
            <person name="Madder A."/>
            <person name="Geudens N."/>
            <person name="Martins J.C."/>
        </authorList>
    </citation>
    <scope>NUCLEOTIDE SEQUENCE</scope>
    <source>
        <strain evidence="1">COR51</strain>
    </source>
</reference>
<dbReference type="RefSeq" id="WP_262951696.1">
    <property type="nucleotide sequence ID" value="NZ_JAOSLA010000019.1"/>
</dbReference>
<evidence type="ECO:0000313" key="1">
    <source>
        <dbReference type="EMBL" id="MCU7239141.1"/>
    </source>
</evidence>
<evidence type="ECO:0000313" key="2">
    <source>
        <dbReference type="Proteomes" id="UP001139994"/>
    </source>
</evidence>
<name>A0ABT2VBT5_9PSED</name>
<accession>A0ABT2VBT5</accession>
<dbReference type="EMBL" id="JAOSLA010000019">
    <property type="protein sequence ID" value="MCU7239141.1"/>
    <property type="molecule type" value="Genomic_DNA"/>
</dbReference>
<proteinExistence type="predicted"/>
<organism evidence="1 2">
    <name type="scientific">Pseudomonas peradeniyensis</name>
    <dbReference type="NCBI Taxonomy" id="2745488"/>
    <lineage>
        <taxon>Bacteria</taxon>
        <taxon>Pseudomonadati</taxon>
        <taxon>Pseudomonadota</taxon>
        <taxon>Gammaproteobacteria</taxon>
        <taxon>Pseudomonadales</taxon>
        <taxon>Pseudomonadaceae</taxon>
        <taxon>Pseudomonas</taxon>
    </lineage>
</organism>
<reference evidence="1" key="2">
    <citation type="submission" date="2022-09" db="EMBL/GenBank/DDBJ databases">
        <authorList>
            <person name="Cesa-Luna C."/>
            <person name="Girard L."/>
            <person name="Lood C."/>
            <person name="Hofte M."/>
            <person name="De Mot R."/>
        </authorList>
    </citation>
    <scope>NUCLEOTIDE SEQUENCE</scope>
    <source>
        <strain evidence="1">COR51</strain>
    </source>
</reference>
<comment type="caution">
    <text evidence="1">The sequence shown here is derived from an EMBL/GenBank/DDBJ whole genome shotgun (WGS) entry which is preliminary data.</text>
</comment>
<reference evidence="1" key="3">
    <citation type="journal article" date="2023" name="mSystems">
        <title>Charting the Lipopeptidome of Nonpathogenic Pseudomonas.</title>
        <authorList>
            <person name="Cesa-Luna C."/>
            <person name="Geudens N."/>
            <person name="Girard L."/>
            <person name="De Roo V."/>
            <person name="Maklad H.R."/>
            <person name="Martins J.C."/>
            <person name="Hofte M."/>
            <person name="De Mot R."/>
        </authorList>
    </citation>
    <scope>NUCLEOTIDE SEQUENCE</scope>
    <source>
        <strain evidence="1">COR51</strain>
    </source>
</reference>
<sequence length="342" mass="37610">MANPHKETQRYLESVLGVTTHLKPTSPRLPYHLLDAYTCFELTLQFKPAPLVVLLLFPCNPTYPGAVTLTKHIAQISQATHATPVYVCPALSAADRRSLISHQLNFIQPGYQLFIPELAMDLRERVRQRREQAAITTLLPAAQAMLLARLYRGGINDTPFPASALLGDLSYSRVTLSKVVEQLLQTGLLIASQPKGGVQAYAFSASAPELFKQARPYLRSPVKRKVAISAEPALGQGVFLAGETALASQTLLAAPAQPVYGMTKRRFDALLADGSLRLSQSVDDTQAWVEIWAYDTLDTSGNRADAASLFLSLDNGQDERVQMALDELRERVEWLGAKQVQQ</sequence>